<proteinExistence type="inferred from homology"/>
<dbReference type="GO" id="GO:0120241">
    <property type="term" value="F:2-iminobutanoate/2-iminopropanoate deaminase"/>
    <property type="evidence" value="ECO:0007669"/>
    <property type="project" value="UniProtKB-EC"/>
</dbReference>
<dbReference type="Pfam" id="PF01042">
    <property type="entry name" value="Ribonuc_L-PSP"/>
    <property type="match status" value="1"/>
</dbReference>
<dbReference type="Proteomes" id="UP001154095">
    <property type="component" value="Chromosome"/>
</dbReference>
<evidence type="ECO:0000256" key="1">
    <source>
        <dbReference type="ARBA" id="ARBA00010552"/>
    </source>
</evidence>
<dbReference type="EMBL" id="OW659496">
    <property type="protein sequence ID" value="CAH2763414.1"/>
    <property type="molecule type" value="Genomic_DNA"/>
</dbReference>
<evidence type="ECO:0000313" key="5">
    <source>
        <dbReference type="Proteomes" id="UP001154111"/>
    </source>
</evidence>
<organism evidence="3 5">
    <name type="scientific">Erysipelothrix amsterdamensis</name>
    <dbReference type="NCBI Taxonomy" id="2929157"/>
    <lineage>
        <taxon>Bacteria</taxon>
        <taxon>Bacillati</taxon>
        <taxon>Bacillota</taxon>
        <taxon>Erysipelotrichia</taxon>
        <taxon>Erysipelotrichales</taxon>
        <taxon>Erysipelotrichaceae</taxon>
        <taxon>Erysipelothrix</taxon>
    </lineage>
</organism>
<dbReference type="InterPro" id="IPR019897">
    <property type="entry name" value="RidA_CS"/>
</dbReference>
<sequence length="125" mass="13418">MKSISTENAPKAIGPYVQGKMFEGLIFTSGQLGIDPNTNKLCNGIEAQTRQALDNLNAVLVAGGSNMESVIKTTVLLTDIDDFKVVNEIYSDSFKGVFPSRVAYQVGALPMGGMIEIEAIAVQYK</sequence>
<dbReference type="RefSeq" id="WP_254006808.1">
    <property type="nucleotide sequence ID" value="NZ_OW659477.1"/>
</dbReference>
<dbReference type="InterPro" id="IPR006175">
    <property type="entry name" value="YjgF/YER057c/UK114"/>
</dbReference>
<keyword evidence="4" id="KW-1185">Reference proteome</keyword>
<evidence type="ECO:0000313" key="3">
    <source>
        <dbReference type="EMBL" id="CAH2763461.1"/>
    </source>
</evidence>
<accession>A0AAU9VHZ1</accession>
<comment type="similarity">
    <text evidence="1">Belongs to the RutC family.</text>
</comment>
<dbReference type="FunFam" id="3.30.1330.40:FF:000001">
    <property type="entry name" value="L-PSP family endoribonuclease"/>
    <property type="match status" value="1"/>
</dbReference>
<dbReference type="CDD" id="cd00448">
    <property type="entry name" value="YjgF_YER057c_UK114_family"/>
    <property type="match status" value="1"/>
</dbReference>
<dbReference type="PANTHER" id="PTHR11803:SF39">
    <property type="entry name" value="2-IMINOBUTANOATE_2-IMINOPROPANOATE DEAMINASE"/>
    <property type="match status" value="1"/>
</dbReference>
<dbReference type="InterPro" id="IPR035959">
    <property type="entry name" value="RutC-like_sf"/>
</dbReference>
<dbReference type="SUPFAM" id="SSF55298">
    <property type="entry name" value="YjgF-like"/>
    <property type="match status" value="1"/>
</dbReference>
<dbReference type="InterPro" id="IPR006056">
    <property type="entry name" value="RidA"/>
</dbReference>
<reference evidence="3" key="1">
    <citation type="submission" date="2022-04" db="EMBL/GenBank/DDBJ databases">
        <authorList>
            <person name="Forde T."/>
        </authorList>
    </citation>
    <scope>NUCLEOTIDE SEQUENCE</scope>
    <source>
        <strain evidence="3">A18Y016a</strain>
        <strain evidence="2">A18Y020d</strain>
    </source>
</reference>
<evidence type="ECO:0000313" key="2">
    <source>
        <dbReference type="EMBL" id="CAH2763414.1"/>
    </source>
</evidence>
<dbReference type="AlphaFoldDB" id="A0AAU9VHZ1"/>
<gene>
    <name evidence="3" type="primary">ridA_2</name>
    <name evidence="3" type="ORF">ERYAMS2_01736</name>
    <name evidence="2" type="ORF">ERYAMS_01441</name>
</gene>
<dbReference type="PROSITE" id="PS01094">
    <property type="entry name" value="UPF0076"/>
    <property type="match status" value="1"/>
</dbReference>
<dbReference type="GO" id="GO:0005829">
    <property type="term" value="C:cytosol"/>
    <property type="evidence" value="ECO:0007669"/>
    <property type="project" value="TreeGrafter"/>
</dbReference>
<dbReference type="EMBL" id="OW659477">
    <property type="protein sequence ID" value="CAH2763461.1"/>
    <property type="molecule type" value="Genomic_DNA"/>
</dbReference>
<dbReference type="EC" id="3.5.99.10" evidence="3"/>
<name>A0AAU9VHZ1_9FIRM</name>
<protein>
    <submittedName>
        <fullName evidence="3">RidA family protein</fullName>
        <ecNumber evidence="3">3.5.99.10</ecNumber>
    </submittedName>
</protein>
<dbReference type="Proteomes" id="UP001154111">
    <property type="component" value="Chromosome"/>
</dbReference>
<dbReference type="PANTHER" id="PTHR11803">
    <property type="entry name" value="2-IMINOBUTANOATE/2-IMINOPROPANOATE DEAMINASE RIDA"/>
    <property type="match status" value="1"/>
</dbReference>
<keyword evidence="3" id="KW-0378">Hydrolase</keyword>
<evidence type="ECO:0000313" key="4">
    <source>
        <dbReference type="Proteomes" id="UP001154095"/>
    </source>
</evidence>
<dbReference type="NCBIfam" id="TIGR00004">
    <property type="entry name" value="Rid family detoxifying hydrolase"/>
    <property type="match status" value="1"/>
</dbReference>
<dbReference type="Gene3D" id="3.30.1330.40">
    <property type="entry name" value="RutC-like"/>
    <property type="match status" value="1"/>
</dbReference>